<accession>A0AA39IW96</accession>
<protein>
    <submittedName>
        <fullName evidence="2">Uncharacterized protein</fullName>
    </submittedName>
</protein>
<feature type="transmembrane region" description="Helical" evidence="1">
    <location>
        <begin position="71"/>
        <end position="90"/>
    </location>
</feature>
<name>A0AA39IW96_9AGAR</name>
<keyword evidence="3" id="KW-1185">Reference proteome</keyword>
<evidence type="ECO:0000313" key="2">
    <source>
        <dbReference type="EMBL" id="KAK0430886.1"/>
    </source>
</evidence>
<dbReference type="Proteomes" id="UP001175226">
    <property type="component" value="Unassembled WGS sequence"/>
</dbReference>
<feature type="transmembrane region" description="Helical" evidence="1">
    <location>
        <begin position="12"/>
        <end position="29"/>
    </location>
</feature>
<reference evidence="2" key="1">
    <citation type="submission" date="2023-06" db="EMBL/GenBank/DDBJ databases">
        <authorList>
            <consortium name="Lawrence Berkeley National Laboratory"/>
            <person name="Ahrendt S."/>
            <person name="Sahu N."/>
            <person name="Indic B."/>
            <person name="Wong-Bajracharya J."/>
            <person name="Merenyi Z."/>
            <person name="Ke H.-M."/>
            <person name="Monk M."/>
            <person name="Kocsube S."/>
            <person name="Drula E."/>
            <person name="Lipzen A."/>
            <person name="Balint B."/>
            <person name="Henrissat B."/>
            <person name="Andreopoulos B."/>
            <person name="Martin F.M."/>
            <person name="Harder C.B."/>
            <person name="Rigling D."/>
            <person name="Ford K.L."/>
            <person name="Foster G.D."/>
            <person name="Pangilinan J."/>
            <person name="Papanicolaou A."/>
            <person name="Barry K."/>
            <person name="LaButti K."/>
            <person name="Viragh M."/>
            <person name="Koriabine M."/>
            <person name="Yan M."/>
            <person name="Riley R."/>
            <person name="Champramary S."/>
            <person name="Plett K.L."/>
            <person name="Tsai I.J."/>
            <person name="Slot J."/>
            <person name="Sipos G."/>
            <person name="Plett J."/>
            <person name="Nagy L.G."/>
            <person name="Grigoriev I.V."/>
        </authorList>
    </citation>
    <scope>NUCLEOTIDE SEQUENCE</scope>
    <source>
        <strain evidence="2">FPL87.14</strain>
    </source>
</reference>
<gene>
    <name evidence="2" type="ORF">EV421DRAFT_1856220</name>
</gene>
<keyword evidence="1" id="KW-1133">Transmembrane helix</keyword>
<keyword evidence="1" id="KW-0472">Membrane</keyword>
<evidence type="ECO:0000256" key="1">
    <source>
        <dbReference type="SAM" id="Phobius"/>
    </source>
</evidence>
<comment type="caution">
    <text evidence="2">The sequence shown here is derived from an EMBL/GenBank/DDBJ whole genome shotgun (WGS) entry which is preliminary data.</text>
</comment>
<organism evidence="2 3">
    <name type="scientific">Armillaria borealis</name>
    <dbReference type="NCBI Taxonomy" id="47425"/>
    <lineage>
        <taxon>Eukaryota</taxon>
        <taxon>Fungi</taxon>
        <taxon>Dikarya</taxon>
        <taxon>Basidiomycota</taxon>
        <taxon>Agaricomycotina</taxon>
        <taxon>Agaricomycetes</taxon>
        <taxon>Agaricomycetidae</taxon>
        <taxon>Agaricales</taxon>
        <taxon>Marasmiineae</taxon>
        <taxon>Physalacriaceae</taxon>
        <taxon>Armillaria</taxon>
    </lineage>
</organism>
<proteinExistence type="predicted"/>
<sequence length="93" mass="10364">PWSRNWTNNPTFWVLLAVNILVGSIGQAYRETRANAGIGYLASSFTTMIVDLEHTVMVSRVLVVLWRMPVLLGNCLCLLQMAGSVFAISYHHA</sequence>
<dbReference type="AlphaFoldDB" id="A0AA39IW96"/>
<dbReference type="EMBL" id="JAUEPT010000130">
    <property type="protein sequence ID" value="KAK0430886.1"/>
    <property type="molecule type" value="Genomic_DNA"/>
</dbReference>
<feature type="transmembrane region" description="Helical" evidence="1">
    <location>
        <begin position="41"/>
        <end position="65"/>
    </location>
</feature>
<keyword evidence="1" id="KW-0812">Transmembrane</keyword>
<feature type="non-terminal residue" evidence="2">
    <location>
        <position position="93"/>
    </location>
</feature>
<evidence type="ECO:0000313" key="3">
    <source>
        <dbReference type="Proteomes" id="UP001175226"/>
    </source>
</evidence>